<dbReference type="HOGENOM" id="CLU_088155_0_0_10"/>
<accession>R9H526</accession>
<reference evidence="1 2" key="1">
    <citation type="submission" date="2013-04" db="EMBL/GenBank/DDBJ databases">
        <title>The Genome Sequence of Bacteroides vulgatus dnLKV7.</title>
        <authorList>
            <consortium name="The Broad Institute Genomics Platform"/>
            <consortium name="The Broad Institute Genome Sequencing Center for Infectious Disease"/>
            <person name="Earl A."/>
            <person name="Xavier R."/>
            <person name="Kuhn K."/>
            <person name="Stappenbeck T."/>
            <person name="Walker B."/>
            <person name="Young S."/>
            <person name="Zeng Q."/>
            <person name="Gargeya S."/>
            <person name="Fitzgerald M."/>
            <person name="Haas B."/>
            <person name="Abouelleil A."/>
            <person name="Allen A.W."/>
            <person name="Alvarado L."/>
            <person name="Arachchi H.M."/>
            <person name="Berlin A.M."/>
            <person name="Chapman S.B."/>
            <person name="Gainer-Dewar J."/>
            <person name="Goldberg J."/>
            <person name="Griggs A."/>
            <person name="Gujja S."/>
            <person name="Hansen M."/>
            <person name="Howarth C."/>
            <person name="Imamovic A."/>
            <person name="Ireland A."/>
            <person name="Larimer J."/>
            <person name="McCowan C."/>
            <person name="Murphy C."/>
            <person name="Pearson M."/>
            <person name="Poon T.W."/>
            <person name="Priest M."/>
            <person name="Roberts A."/>
            <person name="Saif S."/>
            <person name="Shea T."/>
            <person name="Sisk P."/>
            <person name="Sykes S."/>
            <person name="Wortman J."/>
            <person name="Nusbaum C."/>
            <person name="Birren B."/>
        </authorList>
    </citation>
    <scope>NUCLEOTIDE SEQUENCE [LARGE SCALE GENOMIC DNA]</scope>
    <source>
        <strain evidence="2">dnLKV7</strain>
    </source>
</reference>
<gene>
    <name evidence="1" type="ORF">C800_03451</name>
</gene>
<organism evidence="1 2">
    <name type="scientific">Phocaeicola vulgatus dnLKV7</name>
    <dbReference type="NCBI Taxonomy" id="1235786"/>
    <lineage>
        <taxon>Bacteria</taxon>
        <taxon>Pseudomonadati</taxon>
        <taxon>Bacteroidota</taxon>
        <taxon>Bacteroidia</taxon>
        <taxon>Bacteroidales</taxon>
        <taxon>Bacteroidaceae</taxon>
        <taxon>Phocaeicola</taxon>
    </lineage>
</organism>
<dbReference type="AlphaFoldDB" id="R9H526"/>
<evidence type="ECO:0000313" key="2">
    <source>
        <dbReference type="Proteomes" id="UP000014151"/>
    </source>
</evidence>
<comment type="caution">
    <text evidence="1">The sequence shown here is derived from an EMBL/GenBank/DDBJ whole genome shotgun (WGS) entry which is preliminary data.</text>
</comment>
<name>R9H526_PHOVU</name>
<protein>
    <submittedName>
        <fullName evidence="1">Uncharacterized protein</fullName>
    </submittedName>
</protein>
<dbReference type="Proteomes" id="UP000014151">
    <property type="component" value="Unassembled WGS sequence"/>
</dbReference>
<proteinExistence type="predicted"/>
<dbReference type="EMBL" id="ASSN01000024">
    <property type="protein sequence ID" value="EOR99121.1"/>
    <property type="molecule type" value="Genomic_DNA"/>
</dbReference>
<evidence type="ECO:0000313" key="1">
    <source>
        <dbReference type="EMBL" id="EOR99121.1"/>
    </source>
</evidence>
<sequence>MACLVLDGRFHPVFFHEADIFLLTVSSHSEQFVVTVYEGLFCSCLVGTGALVAADNVPDEAVTLAQVLPDGIFPVRMRFVIAAGEVYAGYGQPPCLQGMHVRAQSACRVIPVSPGTDGFQEFLRAEFRPVDSCNDITVAPAVTSDDEAAVCKEIHVGFPAAYTSVFFLYEESTFHRLETFQALQTDPDAVLVIGTDSGHPPVFMVVSDNH</sequence>